<dbReference type="InterPro" id="IPR013106">
    <property type="entry name" value="Ig_V-set"/>
</dbReference>
<name>A0A7N6B5E3_ANATE</name>
<dbReference type="GO" id="GO:0002376">
    <property type="term" value="P:immune system process"/>
    <property type="evidence" value="ECO:0007669"/>
    <property type="project" value="UniProtKB-KW"/>
</dbReference>
<dbReference type="AlphaFoldDB" id="A0A7N6B5E3"/>
<dbReference type="GeneTree" id="ENSGT00940000176881"/>
<protein>
    <recommendedName>
        <fullName evidence="3">Ig-like domain-containing protein</fullName>
    </recommendedName>
</protein>
<dbReference type="InterPro" id="IPR036179">
    <property type="entry name" value="Ig-like_dom_sf"/>
</dbReference>
<evidence type="ECO:0000256" key="2">
    <source>
        <dbReference type="ARBA" id="ARBA00022859"/>
    </source>
</evidence>
<dbReference type="Pfam" id="PF07686">
    <property type="entry name" value="V-set"/>
    <property type="match status" value="1"/>
</dbReference>
<feature type="domain" description="Ig-like" evidence="3">
    <location>
        <begin position="17"/>
        <end position="110"/>
    </location>
</feature>
<dbReference type="PANTHER" id="PTHR23268:SF102">
    <property type="entry name" value="IMMUNOGLOBULIN V-SET DOMAIN-CONTAINING PROTEIN"/>
    <property type="match status" value="1"/>
</dbReference>
<dbReference type="Proteomes" id="UP000265040">
    <property type="component" value="Chromosome 22"/>
</dbReference>
<accession>A0A7N6B5E3</accession>
<keyword evidence="2" id="KW-0391">Immunity</keyword>
<reference evidence="4" key="2">
    <citation type="submission" date="2025-08" db="UniProtKB">
        <authorList>
            <consortium name="Ensembl"/>
        </authorList>
    </citation>
    <scope>IDENTIFICATION</scope>
</reference>
<evidence type="ECO:0000256" key="1">
    <source>
        <dbReference type="ARBA" id="ARBA00022729"/>
    </source>
</evidence>
<dbReference type="PANTHER" id="PTHR23268">
    <property type="entry name" value="T-CELL RECEPTOR BETA CHAIN"/>
    <property type="match status" value="1"/>
</dbReference>
<dbReference type="GO" id="GO:0007166">
    <property type="term" value="P:cell surface receptor signaling pathway"/>
    <property type="evidence" value="ECO:0007669"/>
    <property type="project" value="TreeGrafter"/>
</dbReference>
<keyword evidence="5" id="KW-1185">Reference proteome</keyword>
<dbReference type="InterPro" id="IPR007110">
    <property type="entry name" value="Ig-like_dom"/>
</dbReference>
<dbReference type="Ensembl" id="ENSATET00000055861.1">
    <property type="protein sequence ID" value="ENSATEP00000057824.1"/>
    <property type="gene ID" value="ENSATEG00000029078.1"/>
</dbReference>
<organism evidence="4 5">
    <name type="scientific">Anabas testudineus</name>
    <name type="common">Climbing perch</name>
    <name type="synonym">Anthias testudineus</name>
    <dbReference type="NCBI Taxonomy" id="64144"/>
    <lineage>
        <taxon>Eukaryota</taxon>
        <taxon>Metazoa</taxon>
        <taxon>Chordata</taxon>
        <taxon>Craniata</taxon>
        <taxon>Vertebrata</taxon>
        <taxon>Euteleostomi</taxon>
        <taxon>Actinopterygii</taxon>
        <taxon>Neopterygii</taxon>
        <taxon>Teleostei</taxon>
        <taxon>Neoteleostei</taxon>
        <taxon>Acanthomorphata</taxon>
        <taxon>Anabantaria</taxon>
        <taxon>Anabantiformes</taxon>
        <taxon>Anabantoidei</taxon>
        <taxon>Anabantidae</taxon>
        <taxon>Anabas</taxon>
    </lineage>
</organism>
<dbReference type="InterPro" id="IPR013783">
    <property type="entry name" value="Ig-like_fold"/>
</dbReference>
<evidence type="ECO:0000313" key="5">
    <source>
        <dbReference type="Proteomes" id="UP000265040"/>
    </source>
</evidence>
<dbReference type="Gene3D" id="2.60.40.10">
    <property type="entry name" value="Immunoglobulins"/>
    <property type="match status" value="1"/>
</dbReference>
<dbReference type="PROSITE" id="PS50835">
    <property type="entry name" value="IG_LIKE"/>
    <property type="match status" value="1"/>
</dbReference>
<dbReference type="InParanoid" id="A0A7N6B5E3"/>
<dbReference type="OrthoDB" id="9049585at2759"/>
<evidence type="ECO:0000313" key="4">
    <source>
        <dbReference type="Ensembl" id="ENSATEP00000057824.1"/>
    </source>
</evidence>
<evidence type="ECO:0000259" key="3">
    <source>
        <dbReference type="PROSITE" id="PS50835"/>
    </source>
</evidence>
<keyword evidence="1" id="KW-0732">Signal</keyword>
<dbReference type="SMART" id="SM00409">
    <property type="entry name" value="IG"/>
    <property type="match status" value="1"/>
</dbReference>
<sequence length="128" mass="14547">QCRLLLCFHCQGVTQHPDISWSYVSKSAEMSCSHNKDLTYTQMYWYRQRPGETMTLIVYTVYEGKPDYRGKYSAIKDKIETGALTVKDLTPEDSGVYFCAAAAAYTVMIDVRAAEHKNCLPATFLLLL</sequence>
<reference evidence="4" key="1">
    <citation type="submission" date="2021-04" db="EMBL/GenBank/DDBJ databases">
        <authorList>
            <consortium name="Wellcome Sanger Institute Data Sharing"/>
        </authorList>
    </citation>
    <scope>NUCLEOTIDE SEQUENCE [LARGE SCALE GENOMIC DNA]</scope>
</reference>
<dbReference type="GO" id="GO:0005886">
    <property type="term" value="C:plasma membrane"/>
    <property type="evidence" value="ECO:0007669"/>
    <property type="project" value="TreeGrafter"/>
</dbReference>
<dbReference type="InterPro" id="IPR003599">
    <property type="entry name" value="Ig_sub"/>
</dbReference>
<dbReference type="InterPro" id="IPR050413">
    <property type="entry name" value="TCR_beta_variable"/>
</dbReference>
<proteinExistence type="predicted"/>
<dbReference type="SMART" id="SM00406">
    <property type="entry name" value="IGv"/>
    <property type="match status" value="1"/>
</dbReference>
<reference evidence="4" key="3">
    <citation type="submission" date="2025-09" db="UniProtKB">
        <authorList>
            <consortium name="Ensembl"/>
        </authorList>
    </citation>
    <scope>IDENTIFICATION</scope>
</reference>
<dbReference type="SUPFAM" id="SSF48726">
    <property type="entry name" value="Immunoglobulin"/>
    <property type="match status" value="1"/>
</dbReference>